<evidence type="ECO:0000256" key="3">
    <source>
        <dbReference type="ARBA" id="ARBA00023054"/>
    </source>
</evidence>
<feature type="compositionally biased region" description="Polar residues" evidence="5">
    <location>
        <begin position="509"/>
        <end position="523"/>
    </location>
</feature>
<dbReference type="Pfam" id="PF11819">
    <property type="entry name" value="CUPID"/>
    <property type="match status" value="1"/>
</dbReference>
<organism evidence="7 8">
    <name type="scientific">Limulus polyphemus</name>
    <name type="common">Atlantic horseshoe crab</name>
    <dbReference type="NCBI Taxonomy" id="6850"/>
    <lineage>
        <taxon>Eukaryota</taxon>
        <taxon>Metazoa</taxon>
        <taxon>Ecdysozoa</taxon>
        <taxon>Arthropoda</taxon>
        <taxon>Chelicerata</taxon>
        <taxon>Merostomata</taxon>
        <taxon>Xiphosura</taxon>
        <taxon>Limulidae</taxon>
        <taxon>Limulus</taxon>
    </lineage>
</organism>
<dbReference type="CDD" id="cd13191">
    <property type="entry name" value="FERM_C_FRMD4A_FRMD4B"/>
    <property type="match status" value="1"/>
</dbReference>
<feature type="region of interest" description="Disordered" evidence="5">
    <location>
        <begin position="797"/>
        <end position="840"/>
    </location>
</feature>
<protein>
    <submittedName>
        <fullName evidence="8">FERM domain-containing protein 4A-like isoform X1</fullName>
    </submittedName>
</protein>
<dbReference type="Proteomes" id="UP000694941">
    <property type="component" value="Unplaced"/>
</dbReference>
<feature type="region of interest" description="Disordered" evidence="5">
    <location>
        <begin position="649"/>
        <end position="706"/>
    </location>
</feature>
<evidence type="ECO:0000313" key="8">
    <source>
        <dbReference type="RefSeq" id="XP_022242993.1"/>
    </source>
</evidence>
<feature type="compositionally biased region" description="Polar residues" evidence="5">
    <location>
        <begin position="433"/>
        <end position="442"/>
    </location>
</feature>
<feature type="domain" description="FERM" evidence="6">
    <location>
        <begin position="1"/>
        <end position="110"/>
    </location>
</feature>
<gene>
    <name evidence="8" type="primary">LOC106460545</name>
</gene>
<dbReference type="PROSITE" id="PS50057">
    <property type="entry name" value="FERM_3"/>
    <property type="match status" value="1"/>
</dbReference>
<keyword evidence="2" id="KW-0963">Cytoplasm</keyword>
<dbReference type="InterPro" id="IPR018980">
    <property type="entry name" value="FERM_PH-like_C"/>
</dbReference>
<dbReference type="InterPro" id="IPR011993">
    <property type="entry name" value="PH-like_dom_sf"/>
</dbReference>
<evidence type="ECO:0000313" key="7">
    <source>
        <dbReference type="Proteomes" id="UP000694941"/>
    </source>
</evidence>
<name>A0ABM1SH88_LIMPO</name>
<feature type="compositionally biased region" description="Low complexity" evidence="5">
    <location>
        <begin position="473"/>
        <end position="484"/>
    </location>
</feature>
<reference evidence="8" key="1">
    <citation type="submission" date="2025-08" db="UniProtKB">
        <authorList>
            <consortium name="RefSeq"/>
        </authorList>
    </citation>
    <scope>IDENTIFICATION</scope>
    <source>
        <tissue evidence="8">Muscle</tissue>
    </source>
</reference>
<feature type="coiled-coil region" evidence="4">
    <location>
        <begin position="217"/>
        <end position="244"/>
    </location>
</feature>
<dbReference type="SUPFAM" id="SSF50729">
    <property type="entry name" value="PH domain-like"/>
    <property type="match status" value="1"/>
</dbReference>
<feature type="compositionally biased region" description="Polar residues" evidence="5">
    <location>
        <begin position="363"/>
        <end position="377"/>
    </location>
</feature>
<dbReference type="PANTHER" id="PTHR46079">
    <property type="entry name" value="FERM DOMAIN-CONTAINING PROTEIN 4"/>
    <property type="match status" value="1"/>
</dbReference>
<evidence type="ECO:0000256" key="2">
    <source>
        <dbReference type="ARBA" id="ARBA00022490"/>
    </source>
</evidence>
<dbReference type="InterPro" id="IPR021774">
    <property type="entry name" value="CUPID"/>
</dbReference>
<keyword evidence="3 4" id="KW-0175">Coiled coil</keyword>
<dbReference type="Gene3D" id="2.30.29.30">
    <property type="entry name" value="Pleckstrin-homology domain (PH domain)/Phosphotyrosine-binding domain (PTB)"/>
    <property type="match status" value="1"/>
</dbReference>
<feature type="region of interest" description="Disordered" evidence="5">
    <location>
        <begin position="400"/>
        <end position="531"/>
    </location>
</feature>
<comment type="subcellular location">
    <subcellularLocation>
        <location evidence="1">Cytoplasm</location>
    </subcellularLocation>
</comment>
<evidence type="ECO:0000259" key="6">
    <source>
        <dbReference type="PROSITE" id="PS50057"/>
    </source>
</evidence>
<dbReference type="InterPro" id="IPR000299">
    <property type="entry name" value="FERM_domain"/>
</dbReference>
<dbReference type="RefSeq" id="XP_022242993.1">
    <property type="nucleotide sequence ID" value="XM_022387285.1"/>
</dbReference>
<feature type="compositionally biased region" description="Polar residues" evidence="5">
    <location>
        <begin position="829"/>
        <end position="839"/>
    </location>
</feature>
<dbReference type="GeneID" id="106460545"/>
<sequence>MSIVESLPTYGIHYYEVKDKAGIPWWLGLNYKGISQYDFIDRKNPRKIFPWKHLDNLYFRDRKFSIEVHSPRRVVHTLSSFNLYEDAIEEPLEDLDELSDAITDPTTQVSVSRRTFGPGNVTVYVWFAINQALTKCIWSMAVAQHQFYLDKKHCKSRVSIVRSLGDIANDLSRSIHSLSSASSSSNLSHSASLHSLSSLKTEGEQSEEIQLFKQDMLAVLKARKEALEEALKKKKEDLRILCIKEGELTGELPPEIPLAPGELPPTVKQSAGQTLTIVDKLITKAKSKEEEALGKLELQYEIQSKITNAALQLVNDFSAKKTVRKQRRTAYQQAQTKLEDLEQRLEILRKQAEAVQTKKNKQSSDGEASEDNLSQSTDENEIVFPDKTVDLSDLDLTLSPRPTKLEETNNQVNRVLTPNKVPSPVPSSSSSSLQLSATSMGPSSAPPTPTKPRHCHAFHINGSSTLPSANPFSRSSSSRGSSHSLCNQRPKIGPMYHSRPSSHTEHYTRSGSQSTVGSDSYDNVSAGGGHGPFLQSPYQNRFESSLNLEGSNLYSVPTQRTSQAFSTQDDILALNSSEIQDLGLMSRHNSLETRHRSSVRQRKARLASEGLPSRPTMNISPSYDERLCHLRTLEEGQRTVNNIFHHHHNSNHHHYYQHPKKHHSSSKPDSQSLGCLDYHPNEDYPVFDNPSSSLTETTEHSFSENKLGNSPLVQSVAQYNFVENLRVSIPELNRNVKGRRHWLMDSQCVQQIDQKTSPISVYLNTLSPKLHRDIDVYDDCNLGQFSLKNAQTQDFPVDCSQTLSPKPKTKDWLETSLDSPLPPRKSRSMESQNRSSGNTHLPVIQVTAANAELKELVNLPQQEEERVTVLPGTQVGMPQVPAILQSPSWSNTEKTLSPHKALIMENCMSFSPPPPSFSVHKAGVEVNVVSIGRFQPSREETKPYEISDFYKYSTKHRKQTSIMTDSYASESNLQVSVNGQQTGQANFATEMLVGPEPDSTMSQLSPIVPVCFTRNQEYGDQFRQVSPQKDFCQPLLYPQAQSVYSPSSSIPVNVDISCRFTENTLTPESSFSFERSASCISLAQDFHEEMLAWYEDQDNVKNATLV</sequence>
<dbReference type="PANTHER" id="PTHR46079:SF2">
    <property type="entry name" value="FERM DOMAIN-CONTAINING PROTEIN"/>
    <property type="match status" value="1"/>
</dbReference>
<dbReference type="SMART" id="SM01196">
    <property type="entry name" value="FERM_C"/>
    <property type="match status" value="1"/>
</dbReference>
<evidence type="ECO:0000256" key="1">
    <source>
        <dbReference type="ARBA" id="ARBA00004496"/>
    </source>
</evidence>
<feature type="compositionally biased region" description="Basic residues" evidence="5">
    <location>
        <begin position="649"/>
        <end position="665"/>
    </location>
</feature>
<dbReference type="InterPro" id="IPR047176">
    <property type="entry name" value="FRMD4A/B"/>
</dbReference>
<dbReference type="Pfam" id="PF09380">
    <property type="entry name" value="FERM_C"/>
    <property type="match status" value="1"/>
</dbReference>
<accession>A0ABM1SH88</accession>
<dbReference type="InterPro" id="IPR041785">
    <property type="entry name" value="FRMD4A/B_FERM_C"/>
</dbReference>
<feature type="region of interest" description="Disordered" evidence="5">
    <location>
        <begin position="354"/>
        <end position="386"/>
    </location>
</feature>
<evidence type="ECO:0000256" key="4">
    <source>
        <dbReference type="SAM" id="Coils"/>
    </source>
</evidence>
<feature type="compositionally biased region" description="Polar residues" evidence="5">
    <location>
        <begin position="461"/>
        <end position="472"/>
    </location>
</feature>
<proteinExistence type="predicted"/>
<evidence type="ECO:0000256" key="5">
    <source>
        <dbReference type="SAM" id="MobiDB-lite"/>
    </source>
</evidence>
<keyword evidence="7" id="KW-1185">Reference proteome</keyword>